<accession>A0ABD6EX84</accession>
<proteinExistence type="predicted"/>
<keyword evidence="3" id="KW-1185">Reference proteome</keyword>
<evidence type="ECO:0008006" key="4">
    <source>
        <dbReference type="Google" id="ProtNLM"/>
    </source>
</evidence>
<evidence type="ECO:0000256" key="1">
    <source>
        <dbReference type="SAM" id="MobiDB-lite"/>
    </source>
</evidence>
<evidence type="ECO:0000313" key="2">
    <source>
        <dbReference type="EMBL" id="MFH4984393.1"/>
    </source>
</evidence>
<name>A0ABD6EX84_9BILA</name>
<evidence type="ECO:0000313" key="3">
    <source>
        <dbReference type="Proteomes" id="UP001608902"/>
    </source>
</evidence>
<dbReference type="AlphaFoldDB" id="A0ABD6EX84"/>
<feature type="region of interest" description="Disordered" evidence="1">
    <location>
        <begin position="1"/>
        <end position="52"/>
    </location>
</feature>
<reference evidence="2 3" key="1">
    <citation type="submission" date="2024-08" db="EMBL/GenBank/DDBJ databases">
        <title>Gnathostoma spinigerum genome.</title>
        <authorList>
            <person name="Gonzalez-Bertolin B."/>
            <person name="Monzon S."/>
            <person name="Zaballos A."/>
            <person name="Jimenez P."/>
            <person name="Dekumyoy P."/>
            <person name="Varona S."/>
            <person name="Cuesta I."/>
            <person name="Sumanam S."/>
            <person name="Adisakwattana P."/>
            <person name="Gasser R.B."/>
            <person name="Hernandez-Gonzalez A."/>
            <person name="Young N.D."/>
            <person name="Perteguer M.J."/>
        </authorList>
    </citation>
    <scope>NUCLEOTIDE SEQUENCE [LARGE SCALE GENOMIC DNA]</scope>
    <source>
        <strain evidence="2">AL3</strain>
        <tissue evidence="2">Liver</tissue>
    </source>
</reference>
<comment type="caution">
    <text evidence="2">The sequence shown here is derived from an EMBL/GenBank/DDBJ whole genome shotgun (WGS) entry which is preliminary data.</text>
</comment>
<dbReference type="EMBL" id="JBGFUD010017182">
    <property type="protein sequence ID" value="MFH4984393.1"/>
    <property type="molecule type" value="Genomic_DNA"/>
</dbReference>
<dbReference type="Proteomes" id="UP001608902">
    <property type="component" value="Unassembled WGS sequence"/>
</dbReference>
<protein>
    <recommendedName>
        <fullName evidence="4">Clathrin light chain</fullName>
    </recommendedName>
</protein>
<organism evidence="2 3">
    <name type="scientific">Gnathostoma spinigerum</name>
    <dbReference type="NCBI Taxonomy" id="75299"/>
    <lineage>
        <taxon>Eukaryota</taxon>
        <taxon>Metazoa</taxon>
        <taxon>Ecdysozoa</taxon>
        <taxon>Nematoda</taxon>
        <taxon>Chromadorea</taxon>
        <taxon>Rhabditida</taxon>
        <taxon>Spirurina</taxon>
        <taxon>Gnathostomatomorpha</taxon>
        <taxon>Gnathostomatoidea</taxon>
        <taxon>Gnathostomatidae</taxon>
        <taxon>Gnathostoma</taxon>
    </lineage>
</organism>
<gene>
    <name evidence="2" type="ORF">AB6A40_011102</name>
</gene>
<feature type="compositionally biased region" description="Low complexity" evidence="1">
    <location>
        <begin position="14"/>
        <end position="23"/>
    </location>
</feature>
<sequence length="74" mass="7831">MANLNENPFKDPFADPSVQQAASAPPPVDSSDEFNPFARNAAQAKPVQPTPSAVSCFTTLIFIGKSGFSIVGYQ</sequence>